<dbReference type="AlphaFoldDB" id="A0A917HG63"/>
<proteinExistence type="predicted"/>
<evidence type="ECO:0000313" key="2">
    <source>
        <dbReference type="Proteomes" id="UP000600247"/>
    </source>
</evidence>
<protein>
    <recommendedName>
        <fullName evidence="3">RCK N-terminal domain-containing protein</fullName>
    </recommendedName>
</protein>
<sequence length="139" mass="15900">METIAVAGFNETSVNFIRQLLYRQLPFVVLTNSKLEARRVLEVADASVIKVVRVRTTGRTWTIPELPIATVYIFENSLPLSCRYLRYCRSQWAKAAICVITTNWHPKAIYKALGADQIIYTQGEEVSYLLTFAEQKPEL</sequence>
<name>A0A917HG63_9BACL</name>
<evidence type="ECO:0000313" key="1">
    <source>
        <dbReference type="EMBL" id="GGG77561.1"/>
    </source>
</evidence>
<dbReference type="RefSeq" id="WP_188890749.1">
    <property type="nucleotide sequence ID" value="NZ_BMHY01000007.1"/>
</dbReference>
<accession>A0A917HG63</accession>
<gene>
    <name evidence="1" type="ORF">GCM10010918_37840</name>
</gene>
<evidence type="ECO:0008006" key="3">
    <source>
        <dbReference type="Google" id="ProtNLM"/>
    </source>
</evidence>
<keyword evidence="2" id="KW-1185">Reference proteome</keyword>
<reference evidence="1 2" key="1">
    <citation type="journal article" date="2014" name="Int. J. Syst. Evol. Microbiol.">
        <title>Complete genome sequence of Corynebacterium casei LMG S-19264T (=DSM 44701T), isolated from a smear-ripened cheese.</title>
        <authorList>
            <consortium name="US DOE Joint Genome Institute (JGI-PGF)"/>
            <person name="Walter F."/>
            <person name="Albersmeier A."/>
            <person name="Kalinowski J."/>
            <person name="Ruckert C."/>
        </authorList>
    </citation>
    <scope>NUCLEOTIDE SEQUENCE [LARGE SCALE GENOMIC DNA]</scope>
    <source>
        <strain evidence="1 2">CGMCC 1.15286</strain>
    </source>
</reference>
<dbReference type="EMBL" id="BMHY01000007">
    <property type="protein sequence ID" value="GGG77561.1"/>
    <property type="molecule type" value="Genomic_DNA"/>
</dbReference>
<comment type="caution">
    <text evidence="1">The sequence shown here is derived from an EMBL/GenBank/DDBJ whole genome shotgun (WGS) entry which is preliminary data.</text>
</comment>
<dbReference type="Proteomes" id="UP000600247">
    <property type="component" value="Unassembled WGS sequence"/>
</dbReference>
<organism evidence="1 2">
    <name type="scientific">Paenibacillus radicis</name>
    <name type="common">ex Gao et al. 2016</name>
    <dbReference type="NCBI Taxonomy" id="1737354"/>
    <lineage>
        <taxon>Bacteria</taxon>
        <taxon>Bacillati</taxon>
        <taxon>Bacillota</taxon>
        <taxon>Bacilli</taxon>
        <taxon>Bacillales</taxon>
        <taxon>Paenibacillaceae</taxon>
        <taxon>Paenibacillus</taxon>
    </lineage>
</organism>